<accession>A0A6L6QEW3</accession>
<organism evidence="2 3">
    <name type="scientific">Massilia eburnea</name>
    <dbReference type="NCBI Taxonomy" id="1776165"/>
    <lineage>
        <taxon>Bacteria</taxon>
        <taxon>Pseudomonadati</taxon>
        <taxon>Pseudomonadota</taxon>
        <taxon>Betaproteobacteria</taxon>
        <taxon>Burkholderiales</taxon>
        <taxon>Oxalobacteraceae</taxon>
        <taxon>Telluria group</taxon>
        <taxon>Massilia</taxon>
    </lineage>
</organism>
<proteinExistence type="predicted"/>
<feature type="domain" description="Zinc finger Ogr/Delta-type" evidence="1">
    <location>
        <begin position="6"/>
        <end position="52"/>
    </location>
</feature>
<keyword evidence="3" id="KW-1185">Reference proteome</keyword>
<evidence type="ECO:0000259" key="1">
    <source>
        <dbReference type="Pfam" id="PF04606"/>
    </source>
</evidence>
<dbReference type="EMBL" id="WNKX01000005">
    <property type="protein sequence ID" value="MTW10749.1"/>
    <property type="molecule type" value="Genomic_DNA"/>
</dbReference>
<comment type="caution">
    <text evidence="2">The sequence shown here is derived from an EMBL/GenBank/DDBJ whole genome shotgun (WGS) entry which is preliminary data.</text>
</comment>
<protein>
    <submittedName>
        <fullName evidence="2">Transcriptional regulator</fullName>
    </submittedName>
</protein>
<dbReference type="Proteomes" id="UP000472320">
    <property type="component" value="Unassembled WGS sequence"/>
</dbReference>
<sequence>MRITIRCPICASRAVARTSKELSVTMREITYRCENDACGHIYVAHLEVVRTLVSSAIHNPGVSIPLSRHVSRREPVGGPQVAA</sequence>
<evidence type="ECO:0000313" key="3">
    <source>
        <dbReference type="Proteomes" id="UP000472320"/>
    </source>
</evidence>
<evidence type="ECO:0000313" key="2">
    <source>
        <dbReference type="EMBL" id="MTW10749.1"/>
    </source>
</evidence>
<dbReference type="RefSeq" id="WP_155453676.1">
    <property type="nucleotide sequence ID" value="NZ_WNKX01000005.1"/>
</dbReference>
<dbReference type="InterPro" id="IPR007684">
    <property type="entry name" value="Znf_Ogr/Delta"/>
</dbReference>
<dbReference type="AlphaFoldDB" id="A0A6L6QEW3"/>
<dbReference type="Pfam" id="PF04606">
    <property type="entry name" value="Ogr_Delta"/>
    <property type="match status" value="1"/>
</dbReference>
<dbReference type="OrthoDB" id="6895359at2"/>
<reference evidence="2 3" key="1">
    <citation type="submission" date="2019-11" db="EMBL/GenBank/DDBJ databases">
        <title>Type strains purchased from KCTC, JCM and DSMZ.</title>
        <authorList>
            <person name="Lu H."/>
        </authorList>
    </citation>
    <scope>NUCLEOTIDE SEQUENCE [LARGE SCALE GENOMIC DNA]</scope>
    <source>
        <strain evidence="2 3">JCM 31587</strain>
    </source>
</reference>
<name>A0A6L6QEW3_9BURK</name>
<gene>
    <name evidence="2" type="ORF">GM658_09045</name>
</gene>